<gene>
    <name evidence="2" type="ORF">EGH24_03620</name>
</gene>
<dbReference type="Proteomes" id="UP000705823">
    <property type="component" value="Unassembled WGS sequence"/>
</dbReference>
<accession>A0A8J8PDF0</accession>
<dbReference type="RefSeq" id="WP_142978819.1">
    <property type="nucleotide sequence ID" value="NZ_RKLU01000002.1"/>
</dbReference>
<comment type="caution">
    <text evidence="2">The sequence shown here is derived from an EMBL/GenBank/DDBJ whole genome shotgun (WGS) entry which is preliminary data.</text>
</comment>
<reference evidence="2" key="1">
    <citation type="submission" date="2019-02" db="EMBL/GenBank/DDBJ databases">
        <title>Halonotius sp. a new haloarchaeum isolated from saline soil.</title>
        <authorList>
            <person name="Duran-Viseras A."/>
            <person name="Sanchez-Porro C."/>
            <person name="Ventosa A."/>
        </authorList>
    </citation>
    <scope>NUCLEOTIDE SEQUENCE</scope>
    <source>
        <strain evidence="2">F15B</strain>
    </source>
</reference>
<sequence length="191" mass="20969">MPMGIVGKEELAREVAAALGDWTPAQAYEQDGEFRDDLHAYLDARLNAGGGKILDTGGNFVVERAYGELEPDVVVSDTVGITIRRNLTANGIDQLAGHVHEYQKSHTHVVVIACGSIDGDNWEKLKNTYANQQGMNNDPGSTPVMFLRRREPNYGKGDAAENYQQPSEGDTDGNILQTTVSLVQRSLRRLR</sequence>
<feature type="region of interest" description="Disordered" evidence="1">
    <location>
        <begin position="154"/>
        <end position="174"/>
    </location>
</feature>
<dbReference type="AlphaFoldDB" id="A0A8J8PDF0"/>
<dbReference type="OrthoDB" id="338009at2157"/>
<evidence type="ECO:0000313" key="2">
    <source>
        <dbReference type="EMBL" id="TQQ82554.1"/>
    </source>
</evidence>
<organism evidence="2 3">
    <name type="scientific">Halonotius terrestris</name>
    <dbReference type="NCBI Taxonomy" id="2487750"/>
    <lineage>
        <taxon>Archaea</taxon>
        <taxon>Methanobacteriati</taxon>
        <taxon>Methanobacteriota</taxon>
        <taxon>Stenosarchaea group</taxon>
        <taxon>Halobacteria</taxon>
        <taxon>Halobacteriales</taxon>
        <taxon>Haloferacaceae</taxon>
        <taxon>Halonotius</taxon>
    </lineage>
</organism>
<proteinExistence type="predicted"/>
<evidence type="ECO:0000313" key="3">
    <source>
        <dbReference type="Proteomes" id="UP000705823"/>
    </source>
</evidence>
<protein>
    <submittedName>
        <fullName evidence="2">Uncharacterized protein</fullName>
    </submittedName>
</protein>
<keyword evidence="3" id="KW-1185">Reference proteome</keyword>
<evidence type="ECO:0000256" key="1">
    <source>
        <dbReference type="SAM" id="MobiDB-lite"/>
    </source>
</evidence>
<feature type="compositionally biased region" description="Polar residues" evidence="1">
    <location>
        <begin position="162"/>
        <end position="174"/>
    </location>
</feature>
<name>A0A8J8PDF0_9EURY</name>
<dbReference type="EMBL" id="RKLU01000002">
    <property type="protein sequence ID" value="TQQ82554.1"/>
    <property type="molecule type" value="Genomic_DNA"/>
</dbReference>